<dbReference type="SUPFAM" id="SSF53335">
    <property type="entry name" value="S-adenosyl-L-methionine-dependent methyltransferases"/>
    <property type="match status" value="1"/>
</dbReference>
<dbReference type="EMBL" id="ML122272">
    <property type="protein sequence ID" value="RPD59046.1"/>
    <property type="molecule type" value="Genomic_DNA"/>
</dbReference>
<dbReference type="InterPro" id="IPR029063">
    <property type="entry name" value="SAM-dependent_MTases_sf"/>
</dbReference>
<dbReference type="PANTHER" id="PTHR14614:SF104">
    <property type="entry name" value="N-METHYLTRANSFERASE, PUTATIVE (AFU_ORTHOLOGUE AFUA_1G17750)-RELATED"/>
    <property type="match status" value="1"/>
</dbReference>
<dbReference type="Pfam" id="PF10294">
    <property type="entry name" value="Methyltransf_16"/>
    <property type="match status" value="1"/>
</dbReference>
<dbReference type="GO" id="GO:0008757">
    <property type="term" value="F:S-adenosylmethionine-dependent methyltransferase activity"/>
    <property type="evidence" value="ECO:0007669"/>
    <property type="project" value="UniProtKB-ARBA"/>
</dbReference>
<sequence length="274" mass="30486">MSDPEDLLAESLETLYDHVPVAHSSAGAPFTYQLNDEVSRIHLVTPDTQASNWALHASSIWSSAIYVADHIRDLHLDQHIALAKRDGRPLRILELGAGAGLPSILIAKMYQDAVVTCSDYPDESLIKTLAENAKRNDVADRCRVVPYGWGSDPSPLMVSQSAHLDPIPGFDIVLAADTLWNSDTHRIFVQTLQLTLKRAASARVHLVAGLHTGRYVIASFLKLIPDAGLVTEDLKERRVGGSEERPWSVDRAEGEDEAERRRWVIWMVLRWQDG</sequence>
<gene>
    <name evidence="1" type="ORF">L227DRAFT_172693</name>
</gene>
<dbReference type="Gene3D" id="3.40.50.150">
    <property type="entry name" value="Vaccinia Virus protein VP39"/>
    <property type="match status" value="1"/>
</dbReference>
<dbReference type="Proteomes" id="UP000313359">
    <property type="component" value="Unassembled WGS sequence"/>
</dbReference>
<evidence type="ECO:0000313" key="2">
    <source>
        <dbReference type="Proteomes" id="UP000313359"/>
    </source>
</evidence>
<dbReference type="CDD" id="cd02440">
    <property type="entry name" value="AdoMet_MTases"/>
    <property type="match status" value="1"/>
</dbReference>
<dbReference type="InterPro" id="IPR019410">
    <property type="entry name" value="Methyltransf_16"/>
</dbReference>
<accession>A0A5C2SCH7</accession>
<name>A0A5C2SCH7_9APHY</name>
<dbReference type="STRING" id="1328759.A0A5C2SCH7"/>
<dbReference type="OrthoDB" id="407325at2759"/>
<dbReference type="GO" id="GO:0005737">
    <property type="term" value="C:cytoplasm"/>
    <property type="evidence" value="ECO:0007669"/>
    <property type="project" value="TreeGrafter"/>
</dbReference>
<dbReference type="PANTHER" id="PTHR14614">
    <property type="entry name" value="HEPATOCELLULAR CARCINOMA-ASSOCIATED ANTIGEN"/>
    <property type="match status" value="1"/>
</dbReference>
<protein>
    <submittedName>
        <fullName evidence="1">Uncharacterized protein</fullName>
    </submittedName>
</protein>
<keyword evidence="2" id="KW-1185">Reference proteome</keyword>
<organism evidence="1 2">
    <name type="scientific">Lentinus tigrinus ALCF2SS1-6</name>
    <dbReference type="NCBI Taxonomy" id="1328759"/>
    <lineage>
        <taxon>Eukaryota</taxon>
        <taxon>Fungi</taxon>
        <taxon>Dikarya</taxon>
        <taxon>Basidiomycota</taxon>
        <taxon>Agaricomycotina</taxon>
        <taxon>Agaricomycetes</taxon>
        <taxon>Polyporales</taxon>
        <taxon>Polyporaceae</taxon>
        <taxon>Lentinus</taxon>
    </lineage>
</organism>
<proteinExistence type="predicted"/>
<reference evidence="1" key="1">
    <citation type="journal article" date="2018" name="Genome Biol. Evol.">
        <title>Genomics and development of Lentinus tigrinus, a white-rot wood-decaying mushroom with dimorphic fruiting bodies.</title>
        <authorList>
            <person name="Wu B."/>
            <person name="Xu Z."/>
            <person name="Knudson A."/>
            <person name="Carlson A."/>
            <person name="Chen N."/>
            <person name="Kovaka S."/>
            <person name="LaButti K."/>
            <person name="Lipzen A."/>
            <person name="Pennachio C."/>
            <person name="Riley R."/>
            <person name="Schakwitz W."/>
            <person name="Umezawa K."/>
            <person name="Ohm R.A."/>
            <person name="Grigoriev I.V."/>
            <person name="Nagy L.G."/>
            <person name="Gibbons J."/>
            <person name="Hibbett D."/>
        </authorList>
    </citation>
    <scope>NUCLEOTIDE SEQUENCE [LARGE SCALE GENOMIC DNA]</scope>
    <source>
        <strain evidence="1">ALCF2SS1-6</strain>
    </source>
</reference>
<dbReference type="AlphaFoldDB" id="A0A5C2SCH7"/>
<evidence type="ECO:0000313" key="1">
    <source>
        <dbReference type="EMBL" id="RPD59046.1"/>
    </source>
</evidence>